<gene>
    <name evidence="1" type="primary">ORF136547</name>
</gene>
<reference evidence="1" key="1">
    <citation type="submission" date="2014-12" db="EMBL/GenBank/DDBJ databases">
        <title>Insight into the proteome of Arion vulgaris.</title>
        <authorList>
            <person name="Aradska J."/>
            <person name="Bulat T."/>
            <person name="Smidak R."/>
            <person name="Sarate P."/>
            <person name="Gangsoo J."/>
            <person name="Sialana F."/>
            <person name="Bilban M."/>
            <person name="Lubec G."/>
        </authorList>
    </citation>
    <scope>NUCLEOTIDE SEQUENCE</scope>
    <source>
        <tissue evidence="1">Skin</tissue>
    </source>
</reference>
<dbReference type="EMBL" id="HACG01036483">
    <property type="protein sequence ID" value="CEK83348.1"/>
    <property type="molecule type" value="Transcribed_RNA"/>
</dbReference>
<name>A0A0B7AR36_9EUPU</name>
<organism evidence="1">
    <name type="scientific">Arion vulgaris</name>
    <dbReference type="NCBI Taxonomy" id="1028688"/>
    <lineage>
        <taxon>Eukaryota</taxon>
        <taxon>Metazoa</taxon>
        <taxon>Spiralia</taxon>
        <taxon>Lophotrochozoa</taxon>
        <taxon>Mollusca</taxon>
        <taxon>Gastropoda</taxon>
        <taxon>Heterobranchia</taxon>
        <taxon>Euthyneura</taxon>
        <taxon>Panpulmonata</taxon>
        <taxon>Eupulmonata</taxon>
        <taxon>Stylommatophora</taxon>
        <taxon>Helicina</taxon>
        <taxon>Arionoidea</taxon>
        <taxon>Arionidae</taxon>
        <taxon>Arion</taxon>
    </lineage>
</organism>
<sequence>MQEEYEWYTGYSLSLQTEDYGSQSMDWMIKSGIRRQEKLIAERLQPESWKRYIRSQGDYVKQLWQTFLSADLPCQSHESLLSIVLL</sequence>
<dbReference type="AlphaFoldDB" id="A0A0B7AR36"/>
<proteinExistence type="predicted"/>
<evidence type="ECO:0000313" key="1">
    <source>
        <dbReference type="EMBL" id="CEK83348.1"/>
    </source>
</evidence>
<accession>A0A0B7AR36</accession>
<protein>
    <submittedName>
        <fullName evidence="1">Uncharacterized protein</fullName>
    </submittedName>
</protein>